<evidence type="ECO:0000256" key="3">
    <source>
        <dbReference type="ARBA" id="ARBA00022741"/>
    </source>
</evidence>
<dbReference type="PANTHER" id="PTHR43085">
    <property type="entry name" value="HEXOKINASE FAMILY MEMBER"/>
    <property type="match status" value="1"/>
</dbReference>
<evidence type="ECO:0000259" key="6">
    <source>
        <dbReference type="Pfam" id="PF00294"/>
    </source>
</evidence>
<dbReference type="RefSeq" id="WP_203365791.1">
    <property type="nucleotide sequence ID" value="NZ_WSFT01000022.1"/>
</dbReference>
<accession>A0A942Z6R4</accession>
<dbReference type="Proteomes" id="UP000724672">
    <property type="component" value="Unassembled WGS sequence"/>
</dbReference>
<keyword evidence="3" id="KW-0547">Nucleotide-binding</keyword>
<protein>
    <submittedName>
        <fullName evidence="7">Sugar kinase</fullName>
    </submittedName>
</protein>
<dbReference type="InterPro" id="IPR029056">
    <property type="entry name" value="Ribokinase-like"/>
</dbReference>
<keyword evidence="5" id="KW-0067">ATP-binding</keyword>
<dbReference type="Pfam" id="PF00294">
    <property type="entry name" value="PfkB"/>
    <property type="match status" value="1"/>
</dbReference>
<evidence type="ECO:0000256" key="2">
    <source>
        <dbReference type="ARBA" id="ARBA00022679"/>
    </source>
</evidence>
<dbReference type="SUPFAM" id="SSF53613">
    <property type="entry name" value="Ribokinase-like"/>
    <property type="match status" value="1"/>
</dbReference>
<evidence type="ECO:0000256" key="4">
    <source>
        <dbReference type="ARBA" id="ARBA00022777"/>
    </source>
</evidence>
<keyword evidence="8" id="KW-1185">Reference proteome</keyword>
<dbReference type="GO" id="GO:0005524">
    <property type="term" value="F:ATP binding"/>
    <property type="evidence" value="ECO:0007669"/>
    <property type="project" value="UniProtKB-KW"/>
</dbReference>
<sequence length="312" mass="34566">MGKVITIGEILVEIMAKEIGQTFLHAGDYRGPFPSGAPAIFIDQVAKSGSPAKIISAVGKDGFGEVNLNRLESNGVDVSNIKVLEDETTGVAFVTYKEDGDRDFIYHISNAACGRINKNYISKEDFEDCSYFHIMGSAIYNEGIRETINKGRRLAKKYGCKISFDPNIRKEIVNDKEKKELLLNILYEANIVLAGEDELYYLTENKDEKSNVENLFNKNAEIVIIKRGSKGVTLYTHNKTVDISPYKVEEVDPTGAGDCFGGTFISCINQEIEVEKATRLATIAGAKAVTKKGPMEGNTTLEELEEVYKELY</sequence>
<reference evidence="7" key="1">
    <citation type="submission" date="2019-12" db="EMBL/GenBank/DDBJ databases">
        <title>Clostridiaceae gen. nov. sp. nov., isolated from sediment in Xinjiang, China.</title>
        <authorList>
            <person name="Zhang R."/>
        </authorList>
    </citation>
    <scope>NUCLEOTIDE SEQUENCE</scope>
    <source>
        <strain evidence="7">D2Q-11</strain>
    </source>
</reference>
<dbReference type="GO" id="GO:0016301">
    <property type="term" value="F:kinase activity"/>
    <property type="evidence" value="ECO:0007669"/>
    <property type="project" value="UniProtKB-KW"/>
</dbReference>
<dbReference type="PANTHER" id="PTHR43085:SF1">
    <property type="entry name" value="PSEUDOURIDINE KINASE-RELATED"/>
    <property type="match status" value="1"/>
</dbReference>
<dbReference type="EMBL" id="WSFT01000022">
    <property type="protein sequence ID" value="MBS4537862.1"/>
    <property type="molecule type" value="Genomic_DNA"/>
</dbReference>
<evidence type="ECO:0000256" key="1">
    <source>
        <dbReference type="ARBA" id="ARBA00010688"/>
    </source>
</evidence>
<comment type="similarity">
    <text evidence="1">Belongs to the carbohydrate kinase PfkB family.</text>
</comment>
<gene>
    <name evidence="7" type="ORF">GOQ27_05275</name>
</gene>
<evidence type="ECO:0000313" key="7">
    <source>
        <dbReference type="EMBL" id="MBS4537862.1"/>
    </source>
</evidence>
<evidence type="ECO:0000256" key="5">
    <source>
        <dbReference type="ARBA" id="ARBA00022840"/>
    </source>
</evidence>
<dbReference type="AlphaFoldDB" id="A0A942Z6R4"/>
<keyword evidence="4 7" id="KW-0418">Kinase</keyword>
<name>A0A942Z6R4_9FIRM</name>
<organism evidence="7 8">
    <name type="scientific">Anaeromonas frigoriresistens</name>
    <dbReference type="NCBI Taxonomy" id="2683708"/>
    <lineage>
        <taxon>Bacteria</taxon>
        <taxon>Bacillati</taxon>
        <taxon>Bacillota</taxon>
        <taxon>Tissierellia</taxon>
        <taxon>Tissierellales</taxon>
        <taxon>Thermohalobacteraceae</taxon>
        <taxon>Anaeromonas</taxon>
    </lineage>
</organism>
<dbReference type="CDD" id="cd01166">
    <property type="entry name" value="KdgK"/>
    <property type="match status" value="1"/>
</dbReference>
<proteinExistence type="inferred from homology"/>
<dbReference type="InterPro" id="IPR050306">
    <property type="entry name" value="PfkB_Carbo_kinase"/>
</dbReference>
<dbReference type="Gene3D" id="3.40.1190.20">
    <property type="match status" value="1"/>
</dbReference>
<keyword evidence="2" id="KW-0808">Transferase</keyword>
<evidence type="ECO:0000313" key="8">
    <source>
        <dbReference type="Proteomes" id="UP000724672"/>
    </source>
</evidence>
<dbReference type="InterPro" id="IPR011611">
    <property type="entry name" value="PfkB_dom"/>
</dbReference>
<comment type="caution">
    <text evidence="7">The sequence shown here is derived from an EMBL/GenBank/DDBJ whole genome shotgun (WGS) entry which is preliminary data.</text>
</comment>
<feature type="domain" description="Carbohydrate kinase PfkB" evidence="6">
    <location>
        <begin position="4"/>
        <end position="299"/>
    </location>
</feature>